<evidence type="ECO:0000313" key="2">
    <source>
        <dbReference type="Proteomes" id="UP000324800"/>
    </source>
</evidence>
<organism evidence="1 2">
    <name type="scientific">Streblomastix strix</name>
    <dbReference type="NCBI Taxonomy" id="222440"/>
    <lineage>
        <taxon>Eukaryota</taxon>
        <taxon>Metamonada</taxon>
        <taxon>Preaxostyla</taxon>
        <taxon>Oxymonadida</taxon>
        <taxon>Streblomastigidae</taxon>
        <taxon>Streblomastix</taxon>
    </lineage>
</organism>
<evidence type="ECO:0000313" key="1">
    <source>
        <dbReference type="EMBL" id="KAA6397455.1"/>
    </source>
</evidence>
<proteinExistence type="predicted"/>
<protein>
    <submittedName>
        <fullName evidence="1">Uncharacterized protein</fullName>
    </submittedName>
</protein>
<dbReference type="Proteomes" id="UP000324800">
    <property type="component" value="Unassembled WGS sequence"/>
</dbReference>
<gene>
    <name evidence="1" type="ORF">EZS28_007019</name>
</gene>
<name>A0A5J4WSR2_9EUKA</name>
<dbReference type="AlphaFoldDB" id="A0A5J4WSR2"/>
<comment type="caution">
    <text evidence="1">The sequence shown here is derived from an EMBL/GenBank/DDBJ whole genome shotgun (WGS) entry which is preliminary data.</text>
</comment>
<accession>A0A5J4WSR2</accession>
<dbReference type="EMBL" id="SNRW01001176">
    <property type="protein sequence ID" value="KAA6397455.1"/>
    <property type="molecule type" value="Genomic_DNA"/>
</dbReference>
<reference evidence="1 2" key="1">
    <citation type="submission" date="2019-03" db="EMBL/GenBank/DDBJ databases">
        <title>Single cell metagenomics reveals metabolic interactions within the superorganism composed of flagellate Streblomastix strix and complex community of Bacteroidetes bacteria on its surface.</title>
        <authorList>
            <person name="Treitli S.C."/>
            <person name="Kolisko M."/>
            <person name="Husnik F."/>
            <person name="Keeling P."/>
            <person name="Hampl V."/>
        </authorList>
    </citation>
    <scope>NUCLEOTIDE SEQUENCE [LARGE SCALE GENOMIC DNA]</scope>
    <source>
        <strain evidence="1">ST1C</strain>
    </source>
</reference>
<sequence length="90" mass="10211">MQNLVLYNAGRDSCRLWGLQAIWSNKVILLNPPLTLIGKVVLKICIVSNCTAVTIAMDWPNQLWTQQLQIMASNQIIQGNSDRIFKKDIQ</sequence>